<evidence type="ECO:0000313" key="2">
    <source>
        <dbReference type="EMBL" id="CAB9516665.1"/>
    </source>
</evidence>
<feature type="region of interest" description="Disordered" evidence="1">
    <location>
        <begin position="950"/>
        <end position="1005"/>
    </location>
</feature>
<feature type="compositionally biased region" description="Basic and acidic residues" evidence="1">
    <location>
        <begin position="163"/>
        <end position="173"/>
    </location>
</feature>
<feature type="compositionally biased region" description="Polar residues" evidence="1">
    <location>
        <begin position="497"/>
        <end position="510"/>
    </location>
</feature>
<comment type="caution">
    <text evidence="2">The sequence shown here is derived from an EMBL/GenBank/DDBJ whole genome shotgun (WGS) entry which is preliminary data.</text>
</comment>
<organism evidence="2 3">
    <name type="scientific">Seminavis robusta</name>
    <dbReference type="NCBI Taxonomy" id="568900"/>
    <lineage>
        <taxon>Eukaryota</taxon>
        <taxon>Sar</taxon>
        <taxon>Stramenopiles</taxon>
        <taxon>Ochrophyta</taxon>
        <taxon>Bacillariophyta</taxon>
        <taxon>Bacillariophyceae</taxon>
        <taxon>Bacillariophycidae</taxon>
        <taxon>Naviculales</taxon>
        <taxon>Naviculaceae</taxon>
        <taxon>Seminavis</taxon>
    </lineage>
</organism>
<feature type="compositionally biased region" description="Basic and acidic residues" evidence="1">
    <location>
        <begin position="329"/>
        <end position="350"/>
    </location>
</feature>
<dbReference type="EMBL" id="CAICTM010000798">
    <property type="protein sequence ID" value="CAB9516665.1"/>
    <property type="molecule type" value="Genomic_DNA"/>
</dbReference>
<feature type="region of interest" description="Disordered" evidence="1">
    <location>
        <begin position="1"/>
        <end position="45"/>
    </location>
</feature>
<feature type="compositionally biased region" description="Polar residues" evidence="1">
    <location>
        <begin position="477"/>
        <end position="490"/>
    </location>
</feature>
<feature type="region of interest" description="Disordered" evidence="1">
    <location>
        <begin position="445"/>
        <end position="519"/>
    </location>
</feature>
<feature type="compositionally biased region" description="Low complexity" evidence="1">
    <location>
        <begin position="815"/>
        <end position="837"/>
    </location>
</feature>
<dbReference type="Gene3D" id="1.10.274.30">
    <property type="entry name" value="MRG domain"/>
    <property type="match status" value="1"/>
</dbReference>
<feature type="compositionally biased region" description="Pro residues" evidence="1">
    <location>
        <begin position="188"/>
        <end position="201"/>
    </location>
</feature>
<feature type="compositionally biased region" description="Basic residues" evidence="1">
    <location>
        <begin position="351"/>
        <end position="366"/>
    </location>
</feature>
<protein>
    <submittedName>
        <fullName evidence="2">Uncharacterized protein</fullName>
    </submittedName>
</protein>
<sequence>MDAYHHDPLLDHDPDNEDELEGPNQAPYSVAGQHHHGFSGGAYYHGGHPHPHVHYGSGAPTHGNLDYAYAAGGYSIDPRMHHPHHQHHPYQSGPRPNAAGPYTYATQPEPPSIATDAQSSSNRCTNLDLLLQASATAQPMPTSNGGSQSEGGGPGLLSYMSGHDSHFGPETHTRMGMATGVPVHYPHPGHPPPPPPPPYPGQNPSGFIPSHAGSDARKRPAPAPLVAPPSSSGGIFDDAESEGGHKPPLQRTEPSLPVKKKAKVASSSKGGIFDDADEDESFDAPTYPPRLGISGDLAAAKESQGQTNKPSGQNPKVRKSAKKKSSKSKKGEVKQKDIPVDDKDKEPDKDKKKKKKPTKPTKRVLVAKKEKDQALKIVEPIDDLMGILVSHHCRFLAKKCWIFSIQQLDSVLQSTNPPADSNEQKESSSLRSQLLLQVAQSSLVSSATKGTKKADTLSEGNRQNNGDVGKNPAGLQNEDTGTVAGASSPTEIHHTKGVSSSNPPQESGRSNGKVEVDSKAKAEAERLLRAWEERINAWKQRDPKERRLPMEKKFPLDGPVSCLFPTVALRFFASVPLRSLFDFMSIKKTETGAIIALCGAWRKACGLTEGAPLALAKHFLGLGLRVETAISSVPPTDPATRKWMKDIVVVLTGAAREFVVDSRKISSGAEFIETRTKDLATALVEWRTTKGLPPLKGSGKVAMISGWKANVKEALDLEEGKGKILKDIDLQALVEAAENTPIVQDEEGEKQAKASAKQEAAKQASAKHASAKQTPSKQTAPKESKETRDSKEPKEVKKQGQALAKKTKQPEQKKQTQTPSKQTGSQNAAKQGKTPPTKQKKEREKKMQGMVSPKPVQASNPLQQASTSEKRIQDVDEAHSTKFFEGVLDPKHISILQHAGVTTAAELFAAQRNPGSPLVITLSTILPDKKSYELVISDWCQMVSKKLNEKLPAKSKKRKGNPPSGSVAEEKAQAPAAKKAKKEKRKENQPEGKPQDKTKDPAKEKAVTTFLSSLGITSAEAFMHSRTTDLSAAFVEWRAKHNMSVLKGLGAIASVSGWKAQVRKMAKERGLEELAQAGPGGPSQVTPSTVQTKTKEEPKVKATTKKPTPQVKPEAKPPGSKTSSKAIIKMSSKKVLSFPEILFGKPTKKLVVESSRDPRLRFYFQLSIRKKPSGIGLFICFLGARKLQTVYRDYARVVQPHVAVIESGDDYSFVSMPVAKDLSKKIKKDPNSPNAAGKQIRVPFSTQEDGCGMLELCAHDVWPLPCEGEVERVFPIIKSFLLQVCGESSEVTYASNVTVGKDENGKCQYFLYLKDPLERGQSVEVRFCSPLGKAKKVNAPRATKWRQRVEEMILRLSRFGLQSLVQRIACFVSDEVDGDLQKIPDKEASDAKTAQNDVPIPNLIVARRRAHWVTSKIVQRLQEMKTKGGSARSVGAEAVAAWKTVAWTPELVSKLQNHRIWDESTVDLIKKETYGELDDAIESNDLLNASSLQRLCPLGMDLFQALVEKVNRYSTSLDASYPEEVFIADIRELCVEFARAVTDAKGESRKGLEKLLLKFQGKGDFRLDTSPSRTLVFRNSISQGYTDALALCNEPVFGIMPPDVQRVIATSEVSAPPAPPLPTTPPPQSTEGTEASAPTQKSGSAPSKETAKSPPKESPQAQFRVLDDVKRDISSVNEGWYIKCQMMKVLEAVMSCSSLLLETGVPLKASVLKEARDAVAKVVSEETIALGESCKPDFEGSSVAFPCVVSASEYTPKSLPLFLGLVWPNLRISHWRVEGGETPSDVAFLPPGQRSRKDKEDRQAKETVKDRAKSRIKLAKASSQLGLGLVPKLTKRLFVNAVEEKPRSSTSGNQTVSAALAMFLEKATSEISEDNTEGKNRAELVVDFVKASFDQMYPLLLSDEEKKTEEGIADGRRPSDFAGCEYLSQFLLVVPGIMSQAQLSVQLIDDTTMVLKELANFLTQKHTELFDARFHPPKEDYVGERAVPSSFSSCLENLRSTADSSQSLECTEAFWEEDRPEVTDFLATVMSQVVPCRATAEDVAKKNRRIGVGFVGLMCRHCSGAKEGRYFFTSIESMTTAATVIEKHIQKCEKISQDIKDRMKESRGRHAEQRKTLAPGAQAAYFLRLWERLRSSKVRDAAASLQMLEMTEKQDNENEDGPAGLEFDSHIRLIDYLRNAPPWNEKPEVLEGVRRYYDCLEHGGKTYGTFEMPKNFNSEWLLTQPCAKAPPTETTAAPTSASASAGTPTPDKSKKTSSGKKKTGNSTAAPK</sequence>
<gene>
    <name evidence="2" type="ORF">SEMRO_799_G204070.1</name>
</gene>
<proteinExistence type="predicted"/>
<feature type="compositionally biased region" description="Basic and acidic residues" evidence="1">
    <location>
        <begin position="780"/>
        <end position="798"/>
    </location>
</feature>
<feature type="compositionally biased region" description="Basic residues" evidence="1">
    <location>
        <begin position="316"/>
        <end position="328"/>
    </location>
</feature>
<evidence type="ECO:0000313" key="3">
    <source>
        <dbReference type="Proteomes" id="UP001153069"/>
    </source>
</evidence>
<feature type="compositionally biased region" description="Polar residues" evidence="1">
    <location>
        <begin position="857"/>
        <end position="867"/>
    </location>
</feature>
<feature type="region of interest" description="Disordered" evidence="1">
    <location>
        <begin position="2227"/>
        <end position="2271"/>
    </location>
</feature>
<feature type="region of interest" description="Disordered" evidence="1">
    <location>
        <begin position="137"/>
        <end position="368"/>
    </location>
</feature>
<feature type="region of interest" description="Disordered" evidence="1">
    <location>
        <begin position="1783"/>
        <end position="1807"/>
    </location>
</feature>
<feature type="compositionally biased region" description="Pro residues" evidence="1">
    <location>
        <begin position="1616"/>
        <end position="1628"/>
    </location>
</feature>
<keyword evidence="3" id="KW-1185">Reference proteome</keyword>
<feature type="compositionally biased region" description="Basic and acidic residues" evidence="1">
    <location>
        <begin position="1795"/>
        <end position="1807"/>
    </location>
</feature>
<evidence type="ECO:0000256" key="1">
    <source>
        <dbReference type="SAM" id="MobiDB-lite"/>
    </source>
</evidence>
<feature type="compositionally biased region" description="Polar residues" evidence="1">
    <location>
        <begin position="1629"/>
        <end position="1647"/>
    </location>
</feature>
<feature type="compositionally biased region" description="Polar residues" evidence="1">
    <location>
        <begin position="303"/>
        <end position="314"/>
    </location>
</feature>
<dbReference type="PANTHER" id="PTHR24216">
    <property type="entry name" value="PAXILLIN-RELATED"/>
    <property type="match status" value="1"/>
</dbReference>
<accession>A0A9N8EDT2</accession>
<dbReference type="OrthoDB" id="48739at2759"/>
<reference evidence="2" key="1">
    <citation type="submission" date="2020-06" db="EMBL/GenBank/DDBJ databases">
        <authorList>
            <consortium name="Plant Systems Biology data submission"/>
        </authorList>
    </citation>
    <scope>NUCLEOTIDE SEQUENCE</scope>
    <source>
        <strain evidence="2">D6</strain>
    </source>
</reference>
<feature type="region of interest" description="Disordered" evidence="1">
    <location>
        <begin position="77"/>
        <end position="121"/>
    </location>
</feature>
<feature type="compositionally biased region" description="Basic and acidic residues" evidence="1">
    <location>
        <begin position="1"/>
        <end position="13"/>
    </location>
</feature>
<feature type="compositionally biased region" description="Low complexity" evidence="1">
    <location>
        <begin position="2227"/>
        <end position="2250"/>
    </location>
</feature>
<feature type="region of interest" description="Disordered" evidence="1">
    <location>
        <begin position="1074"/>
        <end position="1126"/>
    </location>
</feature>
<name>A0A9N8EDT2_9STRA</name>
<feature type="compositionally biased region" description="Basic and acidic residues" evidence="1">
    <location>
        <begin position="985"/>
        <end position="1005"/>
    </location>
</feature>
<dbReference type="PANTHER" id="PTHR24216:SF65">
    <property type="entry name" value="PAXILLIN-LIKE PROTEIN 1"/>
    <property type="match status" value="1"/>
</dbReference>
<dbReference type="Proteomes" id="UP001153069">
    <property type="component" value="Unassembled WGS sequence"/>
</dbReference>
<dbReference type="InterPro" id="IPR038217">
    <property type="entry name" value="MRG_C_sf"/>
</dbReference>
<feature type="compositionally biased region" description="Low complexity" evidence="1">
    <location>
        <begin position="753"/>
        <end position="773"/>
    </location>
</feature>
<feature type="region of interest" description="Disordered" evidence="1">
    <location>
        <begin position="741"/>
        <end position="871"/>
    </location>
</feature>
<feature type="region of interest" description="Disordered" evidence="1">
    <location>
        <begin position="1613"/>
        <end position="1664"/>
    </location>
</feature>